<dbReference type="FunFam" id="3.40.50.300:FF:000134">
    <property type="entry name" value="Iron-enterobactin ABC transporter ATP-binding protein"/>
    <property type="match status" value="1"/>
</dbReference>
<organism evidence="7 8">
    <name type="scientific">Nitratidesulfovibrio vulgaris (strain DP4)</name>
    <name type="common">Desulfovibrio vulgaris</name>
    <dbReference type="NCBI Taxonomy" id="391774"/>
    <lineage>
        <taxon>Bacteria</taxon>
        <taxon>Pseudomonadati</taxon>
        <taxon>Thermodesulfobacteriota</taxon>
        <taxon>Desulfovibrionia</taxon>
        <taxon>Desulfovibrionales</taxon>
        <taxon>Desulfovibrionaceae</taxon>
        <taxon>Nitratidesulfovibrio</taxon>
    </lineage>
</organism>
<dbReference type="SMART" id="SM00382">
    <property type="entry name" value="AAA"/>
    <property type="match status" value="1"/>
</dbReference>
<dbReference type="PANTHER" id="PTHR42794">
    <property type="entry name" value="HEMIN IMPORT ATP-BINDING PROTEIN HMUV"/>
    <property type="match status" value="1"/>
</dbReference>
<keyword evidence="4" id="KW-1278">Translocase</keyword>
<dbReference type="AlphaFoldDB" id="A0A0H3AC46"/>
<feature type="domain" description="ABC transporter" evidence="6">
    <location>
        <begin position="2"/>
        <end position="237"/>
    </location>
</feature>
<dbReference type="SUPFAM" id="SSF52540">
    <property type="entry name" value="P-loop containing nucleoside triphosphate hydrolases"/>
    <property type="match status" value="1"/>
</dbReference>
<dbReference type="Proteomes" id="UP000009173">
    <property type="component" value="Chromosome"/>
</dbReference>
<name>A0A0H3AC46_NITV4</name>
<evidence type="ECO:0000256" key="2">
    <source>
        <dbReference type="ARBA" id="ARBA00022741"/>
    </source>
</evidence>
<dbReference type="InterPro" id="IPR027417">
    <property type="entry name" value="P-loop_NTPase"/>
</dbReference>
<evidence type="ECO:0000256" key="3">
    <source>
        <dbReference type="ARBA" id="ARBA00022840"/>
    </source>
</evidence>
<dbReference type="GO" id="GO:0005524">
    <property type="term" value="F:ATP binding"/>
    <property type="evidence" value="ECO:0007669"/>
    <property type="project" value="UniProtKB-KW"/>
</dbReference>
<accession>A0A0H3AC46</accession>
<comment type="function">
    <text evidence="5">Part of the ABC transporter complex HmuTUV involved in hemin import. Responsible for energy coupling to the transport system.</text>
</comment>
<dbReference type="HOGENOM" id="CLU_000604_1_11_7"/>
<dbReference type="PROSITE" id="PS00211">
    <property type="entry name" value="ABC_TRANSPORTER_1"/>
    <property type="match status" value="1"/>
</dbReference>
<reference evidence="8" key="1">
    <citation type="journal article" date="2009" name="Environ. Microbiol.">
        <title>Contribution of mobile genetic elements to Desulfovibrio vulgaris genome plasticity.</title>
        <authorList>
            <person name="Walker C.B."/>
            <person name="Stolyar S."/>
            <person name="Chivian D."/>
            <person name="Pinel N."/>
            <person name="Gabster J.A."/>
            <person name="Dehal P.S."/>
            <person name="He Z."/>
            <person name="Yang Z.K."/>
            <person name="Yen H.C."/>
            <person name="Zhou J."/>
            <person name="Wall J.D."/>
            <person name="Hazen T.C."/>
            <person name="Arkin A.P."/>
            <person name="Stahl D.A."/>
        </authorList>
    </citation>
    <scope>NUCLEOTIDE SEQUENCE [LARGE SCALE GENOMIC DNA]</scope>
    <source>
        <strain evidence="8">DP4</strain>
    </source>
</reference>
<dbReference type="GO" id="GO:0016887">
    <property type="term" value="F:ATP hydrolysis activity"/>
    <property type="evidence" value="ECO:0007669"/>
    <property type="project" value="InterPro"/>
</dbReference>
<evidence type="ECO:0000256" key="5">
    <source>
        <dbReference type="ARBA" id="ARBA00037066"/>
    </source>
</evidence>
<dbReference type="InterPro" id="IPR017871">
    <property type="entry name" value="ABC_transporter-like_CS"/>
</dbReference>
<keyword evidence="2" id="KW-0547">Nucleotide-binding</keyword>
<dbReference type="PROSITE" id="PS50893">
    <property type="entry name" value="ABC_TRANSPORTER_2"/>
    <property type="match status" value="1"/>
</dbReference>
<evidence type="ECO:0000259" key="6">
    <source>
        <dbReference type="PROSITE" id="PS50893"/>
    </source>
</evidence>
<dbReference type="InterPro" id="IPR003439">
    <property type="entry name" value="ABC_transporter-like_ATP-bd"/>
</dbReference>
<dbReference type="RefSeq" id="WP_011792784.1">
    <property type="nucleotide sequence ID" value="NC_008751.1"/>
</dbReference>
<protein>
    <submittedName>
        <fullName evidence="7">ABC transporter related protein</fullName>
    </submittedName>
</protein>
<proteinExistence type="predicted"/>
<dbReference type="Pfam" id="PF00005">
    <property type="entry name" value="ABC_tran"/>
    <property type="match status" value="1"/>
</dbReference>
<dbReference type="CDD" id="cd03214">
    <property type="entry name" value="ABC_Iron-Siderophores_B12_Hemin"/>
    <property type="match status" value="1"/>
</dbReference>
<dbReference type="EMBL" id="CP000527">
    <property type="protein sequence ID" value="ABM29328.1"/>
    <property type="molecule type" value="Genomic_DNA"/>
</dbReference>
<evidence type="ECO:0000313" key="8">
    <source>
        <dbReference type="Proteomes" id="UP000009173"/>
    </source>
</evidence>
<evidence type="ECO:0000313" key="7">
    <source>
        <dbReference type="EMBL" id="ABM29328.1"/>
    </source>
</evidence>
<dbReference type="Gene3D" id="3.40.50.300">
    <property type="entry name" value="P-loop containing nucleotide triphosphate hydrolases"/>
    <property type="match status" value="1"/>
</dbReference>
<sequence length="271" mass="28591">MMECRALHAGYAQTEVLHGIDLRIAQDELVGLLGPNGSGKTTLLLALSGVLPARGGDVLLDGTPLAAMAPRERARRIATVPQRPEVIPDVDAFSLVLMGRYPHTGPLRGYTVVDHDAAGAALAATGTAHLARRSAATLSGGELQRVLVARALAQDTDTLLLDEVTAGLDVARMVEVFDLLAQRYRHGLRIVAAIHDINLAALYCTRLVFLKSGRVVLDGPVAQVFDEQALSDIYETRITVHPHPVTGTPQASIVPGVGAAGVPHGAAHRAM</sequence>
<evidence type="ECO:0000256" key="1">
    <source>
        <dbReference type="ARBA" id="ARBA00022448"/>
    </source>
</evidence>
<keyword evidence="3" id="KW-0067">ATP-binding</keyword>
<dbReference type="KEGG" id="dvl:Dvul_2312"/>
<dbReference type="PANTHER" id="PTHR42794:SF1">
    <property type="entry name" value="HEMIN IMPORT ATP-BINDING PROTEIN HMUV"/>
    <property type="match status" value="1"/>
</dbReference>
<evidence type="ECO:0000256" key="4">
    <source>
        <dbReference type="ARBA" id="ARBA00022967"/>
    </source>
</evidence>
<dbReference type="InterPro" id="IPR003593">
    <property type="entry name" value="AAA+_ATPase"/>
</dbReference>
<gene>
    <name evidence="7" type="ordered locus">Dvul_2312</name>
</gene>
<keyword evidence="1" id="KW-0813">Transport</keyword>